<protein>
    <submittedName>
        <fullName evidence="2">Uncharacterized protein</fullName>
    </submittedName>
</protein>
<feature type="region of interest" description="Disordered" evidence="1">
    <location>
        <begin position="79"/>
        <end position="123"/>
    </location>
</feature>
<name>A0AAV7VHG6_PLEWA</name>
<reference evidence="2" key="1">
    <citation type="journal article" date="2022" name="bioRxiv">
        <title>Sequencing and chromosome-scale assembly of the giantPleurodeles waltlgenome.</title>
        <authorList>
            <person name="Brown T."/>
            <person name="Elewa A."/>
            <person name="Iarovenko S."/>
            <person name="Subramanian E."/>
            <person name="Araus A.J."/>
            <person name="Petzold A."/>
            <person name="Susuki M."/>
            <person name="Suzuki K.-i.T."/>
            <person name="Hayashi T."/>
            <person name="Toyoda A."/>
            <person name="Oliveira C."/>
            <person name="Osipova E."/>
            <person name="Leigh N.D."/>
            <person name="Simon A."/>
            <person name="Yun M.H."/>
        </authorList>
    </citation>
    <scope>NUCLEOTIDE SEQUENCE</scope>
    <source>
        <strain evidence="2">20211129_DDA</strain>
        <tissue evidence="2">Liver</tissue>
    </source>
</reference>
<dbReference type="EMBL" id="JANPWB010000003">
    <property type="protein sequence ID" value="KAJ1201050.1"/>
    <property type="molecule type" value="Genomic_DNA"/>
</dbReference>
<evidence type="ECO:0000313" key="3">
    <source>
        <dbReference type="Proteomes" id="UP001066276"/>
    </source>
</evidence>
<dbReference type="AlphaFoldDB" id="A0AAV7VHG6"/>
<dbReference type="Proteomes" id="UP001066276">
    <property type="component" value="Chromosome 2_1"/>
</dbReference>
<organism evidence="2 3">
    <name type="scientific">Pleurodeles waltl</name>
    <name type="common">Iberian ribbed newt</name>
    <dbReference type="NCBI Taxonomy" id="8319"/>
    <lineage>
        <taxon>Eukaryota</taxon>
        <taxon>Metazoa</taxon>
        <taxon>Chordata</taxon>
        <taxon>Craniata</taxon>
        <taxon>Vertebrata</taxon>
        <taxon>Euteleostomi</taxon>
        <taxon>Amphibia</taxon>
        <taxon>Batrachia</taxon>
        <taxon>Caudata</taxon>
        <taxon>Salamandroidea</taxon>
        <taxon>Salamandridae</taxon>
        <taxon>Pleurodelinae</taxon>
        <taxon>Pleurodeles</taxon>
    </lineage>
</organism>
<comment type="caution">
    <text evidence="2">The sequence shown here is derived from an EMBL/GenBank/DDBJ whole genome shotgun (WGS) entry which is preliminary data.</text>
</comment>
<proteinExistence type="predicted"/>
<evidence type="ECO:0000313" key="2">
    <source>
        <dbReference type="EMBL" id="KAJ1201050.1"/>
    </source>
</evidence>
<feature type="compositionally biased region" description="Basic and acidic residues" evidence="1">
    <location>
        <begin position="113"/>
        <end position="123"/>
    </location>
</feature>
<keyword evidence="3" id="KW-1185">Reference proteome</keyword>
<sequence length="182" mass="20860">MNTHGCQMRNCQQLPNHLENEVSKCPSSRLQDKYHPFNGNLHSKEEERLEDNFWVLTLASGRKEEPDLETSSLQWQLEVETGENSAERSEEEQTLRHLRRSTGVEEDGGNHPLRCDPKQEMMKRKQPETKQETTQEAICHGAAFSPHPSGGAWLRQVCGWVRGPGKTLADYGDGIKLRRRIK</sequence>
<gene>
    <name evidence="2" type="ORF">NDU88_004866</name>
</gene>
<feature type="compositionally biased region" description="Basic and acidic residues" evidence="1">
    <location>
        <begin position="85"/>
        <end position="95"/>
    </location>
</feature>
<accession>A0AAV7VHG6</accession>
<evidence type="ECO:0000256" key="1">
    <source>
        <dbReference type="SAM" id="MobiDB-lite"/>
    </source>
</evidence>